<dbReference type="EMBL" id="CAVMJV010000039">
    <property type="protein sequence ID" value="CAK5079881.1"/>
    <property type="molecule type" value="Genomic_DNA"/>
</dbReference>
<sequence length="65" mass="7303">MLAFGWLERLPNCFTSHLSYIHNKEQFIVPKGVFNTLQGEGVPAALLSTTASHVEEIRRFVSSLN</sequence>
<organism evidence="1 2">
    <name type="scientific">Meloidogyne enterolobii</name>
    <name type="common">Root-knot nematode worm</name>
    <name type="synonym">Meloidogyne mayaguensis</name>
    <dbReference type="NCBI Taxonomy" id="390850"/>
    <lineage>
        <taxon>Eukaryota</taxon>
        <taxon>Metazoa</taxon>
        <taxon>Ecdysozoa</taxon>
        <taxon>Nematoda</taxon>
        <taxon>Chromadorea</taxon>
        <taxon>Rhabditida</taxon>
        <taxon>Tylenchina</taxon>
        <taxon>Tylenchomorpha</taxon>
        <taxon>Tylenchoidea</taxon>
        <taxon>Meloidogynidae</taxon>
        <taxon>Meloidogyninae</taxon>
        <taxon>Meloidogyne</taxon>
    </lineage>
</organism>
<keyword evidence="2" id="KW-1185">Reference proteome</keyword>
<name>A0ACB0ZL97_MELEN</name>
<reference evidence="1" key="1">
    <citation type="submission" date="2023-11" db="EMBL/GenBank/DDBJ databases">
        <authorList>
            <person name="Poullet M."/>
        </authorList>
    </citation>
    <scope>NUCLEOTIDE SEQUENCE</scope>
    <source>
        <strain evidence="1">E1834</strain>
    </source>
</reference>
<gene>
    <name evidence="1" type="ORF">MENTE1834_LOCUS27023</name>
</gene>
<evidence type="ECO:0000313" key="1">
    <source>
        <dbReference type="EMBL" id="CAK5079881.1"/>
    </source>
</evidence>
<dbReference type="Proteomes" id="UP001497535">
    <property type="component" value="Unassembled WGS sequence"/>
</dbReference>
<comment type="caution">
    <text evidence="1">The sequence shown here is derived from an EMBL/GenBank/DDBJ whole genome shotgun (WGS) entry which is preliminary data.</text>
</comment>
<proteinExistence type="predicted"/>
<accession>A0ACB0ZL97</accession>
<protein>
    <submittedName>
        <fullName evidence="1">Uncharacterized protein</fullName>
    </submittedName>
</protein>
<evidence type="ECO:0000313" key="2">
    <source>
        <dbReference type="Proteomes" id="UP001497535"/>
    </source>
</evidence>